<sequence length="186" mass="18696">MTRLLARGRTVAALALLLAAALGLVAATQPWGSATLVDGRVLTATGQDLAGAVTVMSLACAVLALVLPIAGRVWRYVLGGLALLLGGALIAHVSAARAGVQGAIDALIAEATGLAGSAQADEVASLAQHGTPGFGIAAGGFAIVAALWVLATAHRWPARAKRAARYERTGSGLAWDVMDDGEDPTR</sequence>
<keyword evidence="1" id="KW-0812">Transmembrane</keyword>
<comment type="caution">
    <text evidence="3">The sequence shown here is derived from an EMBL/GenBank/DDBJ whole genome shotgun (WGS) entry which is preliminary data.</text>
</comment>
<evidence type="ECO:0000256" key="1">
    <source>
        <dbReference type="SAM" id="Phobius"/>
    </source>
</evidence>
<reference evidence="3 4" key="1">
    <citation type="submission" date="2019-07" db="EMBL/GenBank/DDBJ databases">
        <title>Whole genome shotgun sequence of Agrococcus baldri NBRC 103055.</title>
        <authorList>
            <person name="Hosoyama A."/>
            <person name="Uohara A."/>
            <person name="Ohji S."/>
            <person name="Ichikawa N."/>
        </authorList>
    </citation>
    <scope>NUCLEOTIDE SEQUENCE [LARGE SCALE GENOMIC DNA]</scope>
    <source>
        <strain evidence="3 4">NBRC 103055</strain>
    </source>
</reference>
<keyword evidence="1" id="KW-1133">Transmembrane helix</keyword>
<feature type="transmembrane region" description="Helical" evidence="1">
    <location>
        <begin position="51"/>
        <end position="69"/>
    </location>
</feature>
<feature type="signal peptide" evidence="2">
    <location>
        <begin position="1"/>
        <end position="26"/>
    </location>
</feature>
<dbReference type="RefSeq" id="WP_146794853.1">
    <property type="nucleotide sequence ID" value="NZ_BJUU01000011.1"/>
</dbReference>
<organism evidence="3 4">
    <name type="scientific">Agrococcus baldri</name>
    <dbReference type="NCBI Taxonomy" id="153730"/>
    <lineage>
        <taxon>Bacteria</taxon>
        <taxon>Bacillati</taxon>
        <taxon>Actinomycetota</taxon>
        <taxon>Actinomycetes</taxon>
        <taxon>Micrococcales</taxon>
        <taxon>Microbacteriaceae</taxon>
        <taxon>Agrococcus</taxon>
    </lineage>
</organism>
<gene>
    <name evidence="3" type="ORF">ABA31_18570</name>
</gene>
<keyword evidence="1" id="KW-0472">Membrane</keyword>
<feature type="transmembrane region" description="Helical" evidence="1">
    <location>
        <begin position="134"/>
        <end position="153"/>
    </location>
</feature>
<feature type="chain" id="PRO_5041659818" description="Tryptophan-associated transmembrane protein (Trp_oprn_chp)" evidence="2">
    <location>
        <begin position="27"/>
        <end position="186"/>
    </location>
</feature>
<dbReference type="EMBL" id="BJUU01000011">
    <property type="protein sequence ID" value="GEK80506.1"/>
    <property type="molecule type" value="Genomic_DNA"/>
</dbReference>
<dbReference type="Pfam" id="PF09534">
    <property type="entry name" value="Trp_oprn_chp"/>
    <property type="match status" value="1"/>
</dbReference>
<dbReference type="Proteomes" id="UP000321749">
    <property type="component" value="Unassembled WGS sequence"/>
</dbReference>
<accession>A0AA87URZ3</accession>
<protein>
    <recommendedName>
        <fullName evidence="5">Tryptophan-associated transmembrane protein (Trp_oprn_chp)</fullName>
    </recommendedName>
</protein>
<evidence type="ECO:0000256" key="2">
    <source>
        <dbReference type="SAM" id="SignalP"/>
    </source>
</evidence>
<keyword evidence="4" id="KW-1185">Reference proteome</keyword>
<evidence type="ECO:0000313" key="4">
    <source>
        <dbReference type="Proteomes" id="UP000321749"/>
    </source>
</evidence>
<keyword evidence="2" id="KW-0732">Signal</keyword>
<dbReference type="InterPro" id="IPR019051">
    <property type="entry name" value="Trp_biosyn_TM_oprn/chp"/>
</dbReference>
<name>A0AA87URZ3_9MICO</name>
<evidence type="ECO:0008006" key="5">
    <source>
        <dbReference type="Google" id="ProtNLM"/>
    </source>
</evidence>
<dbReference type="AlphaFoldDB" id="A0AA87URZ3"/>
<proteinExistence type="predicted"/>
<evidence type="ECO:0000313" key="3">
    <source>
        <dbReference type="EMBL" id="GEK80506.1"/>
    </source>
</evidence>
<feature type="transmembrane region" description="Helical" evidence="1">
    <location>
        <begin position="76"/>
        <end position="95"/>
    </location>
</feature>